<feature type="region of interest" description="Disordered" evidence="1">
    <location>
        <begin position="1"/>
        <end position="35"/>
    </location>
</feature>
<dbReference type="EMBL" id="LYXU01000001">
    <property type="protein sequence ID" value="OBS28591.1"/>
    <property type="molecule type" value="Genomic_DNA"/>
</dbReference>
<feature type="compositionally biased region" description="Polar residues" evidence="1">
    <location>
        <begin position="1"/>
        <end position="12"/>
    </location>
</feature>
<dbReference type="AlphaFoldDB" id="A0A1B8B798"/>
<dbReference type="Proteomes" id="UP000091967">
    <property type="component" value="Unassembled WGS sequence"/>
</dbReference>
<comment type="caution">
    <text evidence="2">The sequence shown here is derived from an EMBL/GenBank/DDBJ whole genome shotgun (WGS) entry which is preliminary data.</text>
</comment>
<name>A0A1B8B798_FUSPO</name>
<keyword evidence="3" id="KW-1185">Reference proteome</keyword>
<evidence type="ECO:0000313" key="2">
    <source>
        <dbReference type="EMBL" id="OBS28591.1"/>
    </source>
</evidence>
<proteinExistence type="predicted"/>
<feature type="compositionally biased region" description="Acidic residues" evidence="1">
    <location>
        <begin position="75"/>
        <end position="90"/>
    </location>
</feature>
<evidence type="ECO:0000256" key="1">
    <source>
        <dbReference type="SAM" id="MobiDB-lite"/>
    </source>
</evidence>
<reference evidence="2 3" key="1">
    <citation type="submission" date="2016-06" db="EMBL/GenBank/DDBJ databases">
        <title>Living apart together: crosstalk between the core and supernumerary genomes in a fungal plant pathogen.</title>
        <authorList>
            <person name="Vanheule A."/>
            <person name="Audenaert K."/>
            <person name="Warris S."/>
            <person name="Van De Geest H."/>
            <person name="Schijlen E."/>
            <person name="Hofte M."/>
            <person name="De Saeger S."/>
            <person name="Haesaert G."/>
            <person name="Waalwijk C."/>
            <person name="Van Der Lee T."/>
        </authorList>
    </citation>
    <scope>NUCLEOTIDE SEQUENCE [LARGE SCALE GENOMIC DNA]</scope>
    <source>
        <strain evidence="2 3">2516</strain>
    </source>
</reference>
<accession>A0A1B8B798</accession>
<organism evidence="2 3">
    <name type="scientific">Fusarium poae</name>
    <dbReference type="NCBI Taxonomy" id="36050"/>
    <lineage>
        <taxon>Eukaryota</taxon>
        <taxon>Fungi</taxon>
        <taxon>Dikarya</taxon>
        <taxon>Ascomycota</taxon>
        <taxon>Pezizomycotina</taxon>
        <taxon>Sordariomycetes</taxon>
        <taxon>Hypocreomycetidae</taxon>
        <taxon>Hypocreales</taxon>
        <taxon>Nectriaceae</taxon>
        <taxon>Fusarium</taxon>
    </lineage>
</organism>
<sequence length="139" mass="15444">MPNLGSSFTSSLVFRERHSSPVESIPPNALSELRSDDDFMSMVGDSQISNSDEDYEEDVAGFNDENDIDDLDFIDATSDADEDDDEEEPEEGQRHVRLQTGRHAYGDLQDDERDQLISEITTHSNTSTKSGANTLLNAL</sequence>
<gene>
    <name evidence="2" type="ORF">FPOA_02527</name>
</gene>
<feature type="region of interest" description="Disordered" evidence="1">
    <location>
        <begin position="75"/>
        <end position="103"/>
    </location>
</feature>
<protein>
    <submittedName>
        <fullName evidence="2">Uncharacterized protein</fullName>
    </submittedName>
</protein>
<evidence type="ECO:0000313" key="3">
    <source>
        <dbReference type="Proteomes" id="UP000091967"/>
    </source>
</evidence>
<feature type="region of interest" description="Disordered" evidence="1">
    <location>
        <begin position="120"/>
        <end position="139"/>
    </location>
</feature>